<keyword evidence="2" id="KW-0472">Membrane</keyword>
<dbReference type="RefSeq" id="WP_194811430.1">
    <property type="nucleotide sequence ID" value="NZ_CP063056.1"/>
</dbReference>
<organism evidence="4 5">
    <name type="scientific">Rodentibacter haemolyticus</name>
    <dbReference type="NCBI Taxonomy" id="2778911"/>
    <lineage>
        <taxon>Bacteria</taxon>
        <taxon>Pseudomonadati</taxon>
        <taxon>Pseudomonadota</taxon>
        <taxon>Gammaproteobacteria</taxon>
        <taxon>Pasteurellales</taxon>
        <taxon>Pasteurellaceae</taxon>
        <taxon>Rodentibacter</taxon>
    </lineage>
</organism>
<reference evidence="4 5" key="1">
    <citation type="submission" date="2020-10" db="EMBL/GenBank/DDBJ databases">
        <title>Genome Sequencing of Rodentibacter spp. strain DSM111151.</title>
        <authorList>
            <person name="Benga L."/>
            <person name="Lautwein T."/>
        </authorList>
    </citation>
    <scope>NUCLEOTIDE SEQUENCE [LARGE SCALE GENOMIC DNA]</scope>
    <source>
        <strain evidence="4 5">DSM 111151</strain>
    </source>
</reference>
<feature type="transmembrane region" description="Helical" evidence="2">
    <location>
        <begin position="6"/>
        <end position="25"/>
    </location>
</feature>
<gene>
    <name evidence="4" type="ORF">IHV77_07845</name>
</gene>
<comment type="similarity">
    <text evidence="1">Belongs to the peptidase A24 family.</text>
</comment>
<dbReference type="EMBL" id="CP063056">
    <property type="protein sequence ID" value="QPB41842.1"/>
    <property type="molecule type" value="Genomic_DNA"/>
</dbReference>
<dbReference type="InterPro" id="IPR000045">
    <property type="entry name" value="Prepilin_IV_endopep_pep"/>
</dbReference>
<evidence type="ECO:0000313" key="4">
    <source>
        <dbReference type="EMBL" id="QPB41842.1"/>
    </source>
</evidence>
<feature type="transmembrane region" description="Helical" evidence="2">
    <location>
        <begin position="85"/>
        <end position="102"/>
    </location>
</feature>
<feature type="transmembrane region" description="Helical" evidence="2">
    <location>
        <begin position="138"/>
        <end position="155"/>
    </location>
</feature>
<keyword evidence="5" id="KW-1185">Reference proteome</keyword>
<keyword evidence="2" id="KW-1133">Transmembrane helix</keyword>
<dbReference type="PANTHER" id="PTHR30487:SF0">
    <property type="entry name" value="PREPILIN LEADER PEPTIDASE_N-METHYLTRANSFERASE-RELATED"/>
    <property type="match status" value="1"/>
</dbReference>
<dbReference type="Proteomes" id="UP000663069">
    <property type="component" value="Chromosome"/>
</dbReference>
<accession>A0ABX6UVL5</accession>
<name>A0ABX6UVL5_9PAST</name>
<keyword evidence="2" id="KW-0812">Transmembrane</keyword>
<proteinExistence type="inferred from homology"/>
<sequence>MILFASFFLGGVFGVALWLYISGFITRLQGDIYNNYIELFPQNRPQFQPHFAAIQQKKSGHILGYFLITGLIFALITAITKNPLFALWLGCTIILLWTIAYLDWQYQLISPTPCLWLLALGLFGTTQSLSPLTLVQSLQSAVISFFVFYGIYQLAKWYYQKEALGQGDYWLALGIGSYLPAERLPLFLLIACLLGILFAILFKRKDRFLPFAPFLSVSILVVLTINYHQ</sequence>
<protein>
    <submittedName>
        <fullName evidence="4">Prepilin peptidase</fullName>
    </submittedName>
</protein>
<evidence type="ECO:0000256" key="2">
    <source>
        <dbReference type="SAM" id="Phobius"/>
    </source>
</evidence>
<dbReference type="Pfam" id="PF01478">
    <property type="entry name" value="Peptidase_A24"/>
    <property type="match status" value="1"/>
</dbReference>
<feature type="domain" description="Prepilin type IV endopeptidase peptidase" evidence="3">
    <location>
        <begin position="92"/>
        <end position="200"/>
    </location>
</feature>
<feature type="transmembrane region" description="Helical" evidence="2">
    <location>
        <begin position="114"/>
        <end position="132"/>
    </location>
</feature>
<evidence type="ECO:0000313" key="5">
    <source>
        <dbReference type="Proteomes" id="UP000663069"/>
    </source>
</evidence>
<feature type="transmembrane region" description="Helical" evidence="2">
    <location>
        <begin position="208"/>
        <end position="227"/>
    </location>
</feature>
<feature type="transmembrane region" description="Helical" evidence="2">
    <location>
        <begin position="184"/>
        <end position="202"/>
    </location>
</feature>
<dbReference type="InterPro" id="IPR050882">
    <property type="entry name" value="Prepilin_peptidase/N-MTase"/>
</dbReference>
<dbReference type="PANTHER" id="PTHR30487">
    <property type="entry name" value="TYPE 4 PREPILIN-LIKE PROTEINS LEADER PEPTIDE-PROCESSING ENZYME"/>
    <property type="match status" value="1"/>
</dbReference>
<feature type="transmembrane region" description="Helical" evidence="2">
    <location>
        <begin position="62"/>
        <end position="79"/>
    </location>
</feature>
<dbReference type="Gene3D" id="1.20.120.1220">
    <property type="match status" value="1"/>
</dbReference>
<evidence type="ECO:0000259" key="3">
    <source>
        <dbReference type="Pfam" id="PF01478"/>
    </source>
</evidence>
<evidence type="ECO:0000256" key="1">
    <source>
        <dbReference type="ARBA" id="ARBA00005801"/>
    </source>
</evidence>